<evidence type="ECO:0000256" key="7">
    <source>
        <dbReference type="ARBA" id="ARBA00023286"/>
    </source>
</evidence>
<dbReference type="GO" id="GO:0016020">
    <property type="term" value="C:membrane"/>
    <property type="evidence" value="ECO:0007669"/>
    <property type="project" value="InterPro"/>
</dbReference>
<evidence type="ECO:0000256" key="11">
    <source>
        <dbReference type="SAM" id="Phobius"/>
    </source>
</evidence>
<dbReference type="InterPro" id="IPR015925">
    <property type="entry name" value="Ryanodine_IP3_receptor"/>
</dbReference>
<dbReference type="Pfam" id="PF08709">
    <property type="entry name" value="Ins145_P3_rec"/>
    <property type="match status" value="1"/>
</dbReference>
<evidence type="ECO:0000256" key="9">
    <source>
        <dbReference type="SAM" id="Coils"/>
    </source>
</evidence>
<evidence type="ECO:0000256" key="5">
    <source>
        <dbReference type="ARBA" id="ARBA00023065"/>
    </source>
</evidence>
<keyword evidence="9" id="KW-0175">Coiled coil</keyword>
<proteinExistence type="predicted"/>
<dbReference type="RefSeq" id="XP_012651820.1">
    <property type="nucleotide sequence ID" value="XM_012796366.1"/>
</dbReference>
<keyword evidence="4 11" id="KW-1133">Transmembrane helix</keyword>
<dbReference type="InterPro" id="IPR035910">
    <property type="entry name" value="RyR/IP3R_RIH_dom_sf"/>
</dbReference>
<sequence length="3256" mass="385975">MDKQKSNIQQHISKNPFKETNDLKYGSVIYIELQDQSDLDDKEKFLCSDGFVIKYIFAHSIRHSSIDFSNGLFVVMPAYNQDLLNKLSELNLNKLKLKNVQGDSDALISFIENLEYEIRLEMEKFNKLKGSPIFYGQPFMLQHQLSSRYLSFKPVSQHIFYQENTLSVEVKDIPSENSLFYIQPAHQYQSEITKKINYGDEIILKCNFDEKQASLFWSQSITDDDLSQTSEQSLDNLHYKQKINDVIMSYEHSTIIKFQRYTDSQILKEKYIFYSDIVWLYQYEIDGYLTYECLFEDFEQFYIKNIMDRLETPEKLKKNYSLMNFRAEKSPQEEGNSIYFEKAQDTFQKSTLGLWKIENVGKNKGGILGFDDKIRLRTLRNGKYLAVMPIGKDIIKKQQFSIMKEEEFIVTLQQDPNEWTEFCLEYKGKTKDIAPSYINFFNLRSIKTGKYIKSIFAHELDEENRNGYPSIRSENNQSDVFRFFKATDMEVWETHFLRSCLPIIQCNAKFLKKTNEAVKMKGEKLSTLDSASKTSLLILKKCLQEIKVFCTNDQNFNNSDLRQSVLPNKNILNNPISFRQRLLKEQGFIKLLTNILEELFIKTDSELRSIYQSKHEKGTKLQKKQNTLTIDGILSRPSVLNQKCSDGSKLQAQEANIIKNKKLFKELCQLCYSCITLICKDNHINQQEAYRYFNIYASHIGLEFGAERCMRYILNGNEQLLLQLHKDTVVSHCDENNPNHPHFSQFNQLPQLIKDKDNGSFSPTKALPRILQLALNRGKSSRSNKNHRFSMIRQLSSKKVNMPINSLVSQKTIVHFFMEKYSVIGLMTENKYYFTEMLNFLNTITKSNKSGITINQMLISNLVEKCKDERSEREQFIIPIELRDQGELFLQIYGEKGFQYKELSEVLVDYDLKKDAQFIQFLKIQINLYSNLCYGRNYYAKRMLKELFPTSSLLKYILSYQSQESLNSQNEKQLKQARSFGNISVDNMELVNSLIAEFINLLLRLHVDSKPRNQRSCPNLVYKTQFITLQNSSDDNMKEFNKNYPMVNSIQNENQSQKDQAFKFKQNISTKNVIQIYPQLNNTIDQLNQLDNSKLISINNNTFLNNETPQNILKSLSIKDNDREDLKDSIKKQNTHIEMTDFSNYLQKAAFNLKDDILNEEDSVSPEEMKQIKQYLIDYFLKIEIKQFRKQGLNTLLYSNIKILRKLLSFEVFKIERKMNLLNQKSRFGLDILSKLKNNFSKDDKVIDIDPIKKSVSKDFSNSQKSQSEKLSSDFSQLVGQLMNILEYSIQSNLTMKQSKKKDSYKASQKDRNGEYIINVMQTLFEEVKEKKKKRDLYRNKYSNFQQINNQYITQLQLNRLKSSLLSLKQNKKNVDTNVNNNQDDQYNEEIIQEDLENELEDELYQFQEKHIEIKIRKEIVKFLLQYYSFDQEKYLQNILNAMINQQQSPKKIEEFVLQQFPRQSLEDYLQSTSNKSSQSDFEKQITIQENSNTNSEKDERMQKPLIVMILTQILETNDYNHSFYCLKLLHYHLNQKQIISKSLRKVLLISNEQDAMAYELLKKFGNNLKLFSDTSEIWLHSPEEFNKIDYEYYYMGQEYIKSVHCLSNLLDEDVSFEEIDTSFQFKKPSLNRQMMMEKLQIHETLIVFLKTNFFYIENNKGFIEQKDINTPRDDQDNLKLKNDYFLALFSLTFRLLRLFCQDNIQGKKSLFKHINTFLQYVFQIEVGQLPLIVEIYKENTKNLQKLNQQFVDALVQKIIQGNYHPKYVIYMISLVNTEEPHLKKKIVEIILNSFKEYQKSLQAALCMREKLEIVENEEASDGFVDTQMKNTVDNELDLKIDISKRKYPYLYHSKLFELFNIILEEIPGKSQFLKNLLRKDLNFEYLWKIIKKKDDFTENVKPKLKLNLNTFLKCQVMRLMQNLYFGGYDKSNYNKIENFKVFVEREQNKLTNYIQRKKKQGRFGQDSQFKVIKTENKKQKKPKENSDDFSDEQIISKYNQIIREYDFSMKTYVGYILEDLIPFLFNACNNHTEQKEKDSKIYQLLNNLLELVFDLDWETIENIPNIQNIILRLYKTSNNFNGFTILQEMNPEDPSDPVQQPKRDFQQLISLFHQEQLQPDQKYFRQRIQKIMEESSFQKFQSGISQKSHNILKITPLSNILNLRRSSNDNQERKSLLNLIISEKLEQSIKQERQDFIEFLKNLDKYPEYFQNKKKPSQEMIWKFCSFIIDGSQKCLQYIDQNFESHLEYEQKNLKIIIEYIKLCKDILQSVSDENEKTKMQNMINKQSLIVSSIMELICSKNFKLVDSQHKLFFFVIIDFFNQLLDGGNGEVQQSFYVFFSQNSSSSKFFLLINEIIKTEILDTIQVNEDYLKTIQKAFKNIKYCYTRKSRFFSVKTIFRFLQLLCENHNTSLQLWLRHQKNSRQNVDILKLILQYLSAVLKKKQLYQNTLNVNRKNISTIIQCFDTLIEMIQGPCYENQIALTEENFIELVYDILSMDDRVSQNDIENLNQDEDEYLSQNFNYNNQSNFNSLNQIQQTQQFFYKLQQIEKKKIEKELVQFLNELSETFASKFTKSFKMHQDFETWMVSRVKFKCFQTIESMLEGNTNNTILKKMMSIIPIEYLKLNLLQVYSNFKVEHKCQYNMELFDESLTHKITELEPEDIKTQKITVIESGFKIFNLISKYEQEYLSSGELNQEEEDDEDTFIKDVFGTQREFFKPIFRGIKRLFLQNILRENETSFRRNVELSQELNQQALDFFKKYVCRIEILREEKLYPVYFPKLPYCEYLTDTTKDQFQEKVNRMSINSKLRDLMQYSDDILDQLQNEYSMMKQYEKLFLFIYVAKNFEFFQNISFYLALTQNILILITVQDHSFQIDSGVTDGSNQISNKILFACQIAQVALGGMLAIFFTFKVIMLKFKKAKKHLKETEGIRAQKNWLQVYLYKLYIYSKFIFIDFYIIYYLCQSMLAILGIFNPIFSVVLLVDIFRKLPSAKSIIQSVLKTWQQLLVILFIWVILTYCFALVYYYNYYDEYQPCTTLANCTFMILDLTFKVNAGFLGNDLGQYSSSSWSPSIKILVDFLYAFVITVLILQIIQGLIIDTFALIREEQEERVREMETYCFICGRDRESLDKQGDNAFQGFDFHVKNQHNQWCYIFYIAYIQNKPPTECTGLESYVRWCVSNEETKIQWFPVSRANIEGSHIGIQNVNNLLRQTILIIFYNYINLKEEKEKMLEKKLEKISNQITIINNKLENINA</sequence>
<evidence type="ECO:0000313" key="16">
    <source>
        <dbReference type="Proteomes" id="UP000009168"/>
    </source>
</evidence>
<evidence type="ECO:0000256" key="3">
    <source>
        <dbReference type="ARBA" id="ARBA00022692"/>
    </source>
</evidence>
<evidence type="ECO:0000256" key="8">
    <source>
        <dbReference type="ARBA" id="ARBA00023303"/>
    </source>
</evidence>
<evidence type="ECO:0000256" key="6">
    <source>
        <dbReference type="ARBA" id="ARBA00023136"/>
    </source>
</evidence>
<evidence type="ECO:0000259" key="12">
    <source>
        <dbReference type="Pfam" id="PF01365"/>
    </source>
</evidence>
<keyword evidence="3 11" id="KW-0812">Transmembrane</keyword>
<feature type="domain" description="RyR/IP3R Homology associated" evidence="13">
    <location>
        <begin position="2395"/>
        <end position="2497"/>
    </location>
</feature>
<dbReference type="OrthoDB" id="300855at2759"/>
<feature type="transmembrane region" description="Helical" evidence="11">
    <location>
        <begin position="2942"/>
        <end position="2961"/>
    </location>
</feature>
<dbReference type="InterPro" id="IPR014821">
    <property type="entry name" value="Ins145_P3_rcpt"/>
</dbReference>
<evidence type="ECO:0000256" key="4">
    <source>
        <dbReference type="ARBA" id="ARBA00022989"/>
    </source>
</evidence>
<feature type="domain" description="Inositol 1,4,5-trisphosphate/ryanodine receptor" evidence="14">
    <location>
        <begin position="21"/>
        <end position="211"/>
    </location>
</feature>
<reference evidence="16" key="1">
    <citation type="journal article" date="2006" name="PLoS Biol.">
        <title>Macronuclear genome sequence of the ciliate Tetrahymena thermophila, a model eukaryote.</title>
        <authorList>
            <person name="Eisen J.A."/>
            <person name="Coyne R.S."/>
            <person name="Wu M."/>
            <person name="Wu D."/>
            <person name="Thiagarajan M."/>
            <person name="Wortman J.R."/>
            <person name="Badger J.H."/>
            <person name="Ren Q."/>
            <person name="Amedeo P."/>
            <person name="Jones K.M."/>
            <person name="Tallon L.J."/>
            <person name="Delcher A.L."/>
            <person name="Salzberg S.L."/>
            <person name="Silva J.C."/>
            <person name="Haas B.J."/>
            <person name="Majoros W.H."/>
            <person name="Farzad M."/>
            <person name="Carlton J.M."/>
            <person name="Smith R.K. Jr."/>
            <person name="Garg J."/>
            <person name="Pearlman R.E."/>
            <person name="Karrer K.M."/>
            <person name="Sun L."/>
            <person name="Manning G."/>
            <person name="Elde N.C."/>
            <person name="Turkewitz A.P."/>
            <person name="Asai D.J."/>
            <person name="Wilkes D.E."/>
            <person name="Wang Y."/>
            <person name="Cai H."/>
            <person name="Collins K."/>
            <person name="Stewart B.A."/>
            <person name="Lee S.R."/>
            <person name="Wilamowska K."/>
            <person name="Weinberg Z."/>
            <person name="Ruzzo W.L."/>
            <person name="Wloga D."/>
            <person name="Gaertig J."/>
            <person name="Frankel J."/>
            <person name="Tsao C.-C."/>
            <person name="Gorovsky M.A."/>
            <person name="Keeling P.J."/>
            <person name="Waller R.F."/>
            <person name="Patron N.J."/>
            <person name="Cherry J.M."/>
            <person name="Stover N.A."/>
            <person name="Krieger C.J."/>
            <person name="del Toro C."/>
            <person name="Ryder H.F."/>
            <person name="Williamson S.C."/>
            <person name="Barbeau R.A."/>
            <person name="Hamilton E.P."/>
            <person name="Orias E."/>
        </authorList>
    </citation>
    <scope>NUCLEOTIDE SEQUENCE [LARGE SCALE GENOMIC DNA]</scope>
    <source>
        <strain evidence="16">SB210</strain>
    </source>
</reference>
<keyword evidence="6 11" id="KW-0472">Membrane</keyword>
<dbReference type="Gene3D" id="2.80.10.50">
    <property type="match status" value="2"/>
</dbReference>
<dbReference type="KEGG" id="tet:TTHERM_000145989"/>
<dbReference type="Pfam" id="PF08454">
    <property type="entry name" value="RIH_assoc"/>
    <property type="match status" value="1"/>
</dbReference>
<accession>W7XL50</accession>
<dbReference type="SUPFAM" id="SSF82109">
    <property type="entry name" value="MIR domain"/>
    <property type="match status" value="2"/>
</dbReference>
<keyword evidence="2" id="KW-0813">Transport</keyword>
<keyword evidence="8" id="KW-0407">Ion channel</keyword>
<dbReference type="PANTHER" id="PTHR13715:SF99">
    <property type="entry name" value="INOSITOL 1,4,5-TRISPHOSPHATE RECEPTOR-LIKE PROTEIN A"/>
    <property type="match status" value="1"/>
</dbReference>
<feature type="transmembrane region" description="Helical" evidence="11">
    <location>
        <begin position="3080"/>
        <end position="3105"/>
    </location>
</feature>
<keyword evidence="7" id="KW-1071">Ligand-gated ion channel</keyword>
<dbReference type="Proteomes" id="UP000009168">
    <property type="component" value="Unassembled WGS sequence"/>
</dbReference>
<protein>
    <submittedName>
        <fullName evidence="15">Cation channel family transporter, putative</fullName>
    </submittedName>
</protein>
<dbReference type="InterPro" id="IPR000699">
    <property type="entry name" value="RIH_dom"/>
</dbReference>
<evidence type="ECO:0000256" key="10">
    <source>
        <dbReference type="SAM" id="MobiDB-lite"/>
    </source>
</evidence>
<dbReference type="EMBL" id="GG662793">
    <property type="protein sequence ID" value="EWS75674.1"/>
    <property type="molecule type" value="Genomic_DNA"/>
</dbReference>
<feature type="coiled-coil region" evidence="9">
    <location>
        <begin position="1321"/>
        <end position="1378"/>
    </location>
</feature>
<dbReference type="SUPFAM" id="SSF100909">
    <property type="entry name" value="IP3 receptor type 1 binding core, domain 2"/>
    <property type="match status" value="2"/>
</dbReference>
<dbReference type="PANTHER" id="PTHR13715">
    <property type="entry name" value="RYANODINE RECEPTOR AND IP3 RECEPTOR"/>
    <property type="match status" value="1"/>
</dbReference>
<dbReference type="GO" id="GO:0005262">
    <property type="term" value="F:calcium channel activity"/>
    <property type="evidence" value="ECO:0007669"/>
    <property type="project" value="InterPro"/>
</dbReference>
<keyword evidence="5" id="KW-0406">Ion transport</keyword>
<dbReference type="GeneID" id="24437515"/>
<keyword evidence="16" id="KW-1185">Reference proteome</keyword>
<dbReference type="Gene3D" id="1.25.10.30">
    <property type="entry name" value="IP3 receptor type 1 binding core, RIH domain"/>
    <property type="match status" value="1"/>
</dbReference>
<feature type="coiled-coil region" evidence="9">
    <location>
        <begin position="3223"/>
        <end position="3250"/>
    </location>
</feature>
<dbReference type="Pfam" id="PF01365">
    <property type="entry name" value="RYDR_ITPR"/>
    <property type="match status" value="1"/>
</dbReference>
<dbReference type="InterPro" id="IPR036300">
    <property type="entry name" value="MIR_dom_sf"/>
</dbReference>
<evidence type="ECO:0000256" key="2">
    <source>
        <dbReference type="ARBA" id="ARBA00022448"/>
    </source>
</evidence>
<evidence type="ECO:0000259" key="13">
    <source>
        <dbReference type="Pfam" id="PF08454"/>
    </source>
</evidence>
<dbReference type="GO" id="GO:0012505">
    <property type="term" value="C:endomembrane system"/>
    <property type="evidence" value="ECO:0007669"/>
    <property type="project" value="UniProtKB-SubCell"/>
</dbReference>
<feature type="transmembrane region" description="Helical" evidence="11">
    <location>
        <begin position="3007"/>
        <end position="3027"/>
    </location>
</feature>
<dbReference type="InterPro" id="IPR013662">
    <property type="entry name" value="RIH_assoc-dom"/>
</dbReference>
<evidence type="ECO:0000256" key="1">
    <source>
        <dbReference type="ARBA" id="ARBA00004127"/>
    </source>
</evidence>
<evidence type="ECO:0000259" key="14">
    <source>
        <dbReference type="Pfam" id="PF08709"/>
    </source>
</evidence>
<feature type="coiled-coil region" evidence="9">
    <location>
        <begin position="2508"/>
        <end position="2565"/>
    </location>
</feature>
<feature type="domain" description="RIH" evidence="12">
    <location>
        <begin position="1623"/>
        <end position="1775"/>
    </location>
</feature>
<comment type="subcellular location">
    <subcellularLocation>
        <location evidence="1">Endomembrane system</location>
        <topology evidence="1">Multi-pass membrane protein</topology>
    </subcellularLocation>
</comment>
<feature type="transmembrane region" description="Helical" evidence="11">
    <location>
        <begin position="2897"/>
        <end position="2917"/>
    </location>
</feature>
<name>W7XL50_TETTS</name>
<gene>
    <name evidence="15" type="ORF">TTHERM_000145989</name>
</gene>
<dbReference type="InParanoid" id="W7XL50"/>
<feature type="transmembrane region" description="Helical" evidence="11">
    <location>
        <begin position="2967"/>
        <end position="2987"/>
    </location>
</feature>
<feature type="compositionally biased region" description="Polar residues" evidence="10">
    <location>
        <begin position="1470"/>
        <end position="1495"/>
    </location>
</feature>
<organism evidence="15 16">
    <name type="scientific">Tetrahymena thermophila (strain SB210)</name>
    <dbReference type="NCBI Taxonomy" id="312017"/>
    <lineage>
        <taxon>Eukaryota</taxon>
        <taxon>Sar</taxon>
        <taxon>Alveolata</taxon>
        <taxon>Ciliophora</taxon>
        <taxon>Intramacronucleata</taxon>
        <taxon>Oligohymenophorea</taxon>
        <taxon>Hymenostomatida</taxon>
        <taxon>Tetrahymenina</taxon>
        <taxon>Tetrahymenidae</taxon>
        <taxon>Tetrahymena</taxon>
    </lineage>
</organism>
<feature type="region of interest" description="Disordered" evidence="10">
    <location>
        <begin position="1469"/>
        <end position="1500"/>
    </location>
</feature>
<evidence type="ECO:0000313" key="15">
    <source>
        <dbReference type="EMBL" id="EWS75674.1"/>
    </source>
</evidence>